<proteinExistence type="predicted"/>
<dbReference type="InterPro" id="IPR024930">
    <property type="entry name" value="Skp_dom_sf"/>
</dbReference>
<evidence type="ECO:0000256" key="2">
    <source>
        <dbReference type="SAM" id="SignalP"/>
    </source>
</evidence>
<feature type="coiled-coil region" evidence="1">
    <location>
        <begin position="153"/>
        <end position="224"/>
    </location>
</feature>
<evidence type="ECO:0008006" key="5">
    <source>
        <dbReference type="Google" id="ProtNLM"/>
    </source>
</evidence>
<dbReference type="AlphaFoldDB" id="A0A4R1PNL0"/>
<protein>
    <recommendedName>
        <fullName evidence="5">Outer membrane protein</fullName>
    </recommendedName>
</protein>
<dbReference type="Proteomes" id="UP000295063">
    <property type="component" value="Unassembled WGS sequence"/>
</dbReference>
<keyword evidence="2" id="KW-0732">Signal</keyword>
<sequence>MIINRAKIVFLSALLTVTLLAAGCGTKSTPETKTAPAPQVGILNVDKAVQAHPKYADYQRLQKEYNTLTAQAAVEKQAAAQGQAADNAMPEGALQGLNEQLGQEFNSKVAAKQQEISVRLNQKADQVRRDLSAQFNAYTKEIDETYQSQIFSLQLKLKTVQLSKEEMEALQKQLEQLQGERSAKLSAKEKELSGQLESLMAPEKAAAEKELSAYANELHAALQQQADAKGAEIAARMQQVASLQTPTAQGRTESEQKAALKSQEMKVLQDFIIKDIQDKTAKIAAERGLEAVLGTYKVNISAVDITDAVIAELKK</sequence>
<dbReference type="Gene3D" id="3.30.910.20">
    <property type="entry name" value="Skp domain"/>
    <property type="match status" value="1"/>
</dbReference>
<keyword evidence="4" id="KW-1185">Reference proteome</keyword>
<dbReference type="EMBL" id="SLUI01000019">
    <property type="protein sequence ID" value="TCL32951.1"/>
    <property type="molecule type" value="Genomic_DNA"/>
</dbReference>
<dbReference type="OrthoDB" id="1634005at2"/>
<keyword evidence="1" id="KW-0175">Coiled coil</keyword>
<reference evidence="3 4" key="1">
    <citation type="submission" date="2019-03" db="EMBL/GenBank/DDBJ databases">
        <title>Genomic Encyclopedia of Type Strains, Phase IV (KMG-IV): sequencing the most valuable type-strain genomes for metagenomic binning, comparative biology and taxonomic classification.</title>
        <authorList>
            <person name="Goeker M."/>
        </authorList>
    </citation>
    <scope>NUCLEOTIDE SEQUENCE [LARGE SCALE GENOMIC DNA]</scope>
    <source>
        <strain evidence="3 4">DSM 15969</strain>
    </source>
</reference>
<evidence type="ECO:0000313" key="4">
    <source>
        <dbReference type="Proteomes" id="UP000295063"/>
    </source>
</evidence>
<dbReference type="PROSITE" id="PS51257">
    <property type="entry name" value="PROKAR_LIPOPROTEIN"/>
    <property type="match status" value="1"/>
</dbReference>
<evidence type="ECO:0000313" key="3">
    <source>
        <dbReference type="EMBL" id="TCL32951.1"/>
    </source>
</evidence>
<evidence type="ECO:0000256" key="1">
    <source>
        <dbReference type="SAM" id="Coils"/>
    </source>
</evidence>
<comment type="caution">
    <text evidence="3">The sequence shown here is derived from an EMBL/GenBank/DDBJ whole genome shotgun (WGS) entry which is preliminary data.</text>
</comment>
<accession>A0A4R1PNL0</accession>
<feature type="chain" id="PRO_5020742133" description="Outer membrane protein" evidence="2">
    <location>
        <begin position="22"/>
        <end position="315"/>
    </location>
</feature>
<dbReference type="RefSeq" id="WP_132083208.1">
    <property type="nucleotide sequence ID" value="NZ_SLUI01000019.1"/>
</dbReference>
<gene>
    <name evidence="3" type="ORF">EV210_11926</name>
</gene>
<organism evidence="3 4">
    <name type="scientific">Anaerospora hongkongensis</name>
    <dbReference type="NCBI Taxonomy" id="244830"/>
    <lineage>
        <taxon>Bacteria</taxon>
        <taxon>Bacillati</taxon>
        <taxon>Bacillota</taxon>
        <taxon>Negativicutes</taxon>
        <taxon>Selenomonadales</taxon>
        <taxon>Sporomusaceae</taxon>
        <taxon>Anaerospora</taxon>
    </lineage>
</organism>
<feature type="signal peptide" evidence="2">
    <location>
        <begin position="1"/>
        <end position="21"/>
    </location>
</feature>
<name>A0A4R1PNL0_9FIRM</name>